<name>A0A0C9V868_SPHS4</name>
<keyword evidence="3" id="KW-1185">Reference proteome</keyword>
<evidence type="ECO:0000313" key="3">
    <source>
        <dbReference type="Proteomes" id="UP000054279"/>
    </source>
</evidence>
<feature type="region of interest" description="Disordered" evidence="1">
    <location>
        <begin position="1"/>
        <end position="23"/>
    </location>
</feature>
<organism evidence="2 3">
    <name type="scientific">Sphaerobolus stellatus (strain SS14)</name>
    <dbReference type="NCBI Taxonomy" id="990650"/>
    <lineage>
        <taxon>Eukaryota</taxon>
        <taxon>Fungi</taxon>
        <taxon>Dikarya</taxon>
        <taxon>Basidiomycota</taxon>
        <taxon>Agaricomycotina</taxon>
        <taxon>Agaricomycetes</taxon>
        <taxon>Phallomycetidae</taxon>
        <taxon>Geastrales</taxon>
        <taxon>Sphaerobolaceae</taxon>
        <taxon>Sphaerobolus</taxon>
    </lineage>
</organism>
<feature type="compositionally biased region" description="Basic and acidic residues" evidence="1">
    <location>
        <begin position="1"/>
        <end position="12"/>
    </location>
</feature>
<sequence>MSLERAEERQPSADHGGPWSATVPRLGFLRDHQCLTKSAQAESDDEQDEPAYQYSTEKISYEGTTYDKSLAKSARIGKQSSSRHTVSCPLRNPACPSPALSRRPYSSPGPNRMSQKSKDDYAIQQCKRSSDAVSENEQENTLRDSNKEAEGETVSYRSSRGRSKRHKFNAGDLEVEERIVLERAQLEF</sequence>
<accession>A0A0C9V868</accession>
<dbReference type="EMBL" id="KN837212">
    <property type="protein sequence ID" value="KIJ33481.1"/>
    <property type="molecule type" value="Genomic_DNA"/>
</dbReference>
<protein>
    <submittedName>
        <fullName evidence="2">Uncharacterized protein</fullName>
    </submittedName>
</protein>
<feature type="compositionally biased region" description="Basic and acidic residues" evidence="1">
    <location>
        <begin position="140"/>
        <end position="150"/>
    </location>
</feature>
<feature type="region of interest" description="Disordered" evidence="1">
    <location>
        <begin position="72"/>
        <end position="171"/>
    </location>
</feature>
<reference evidence="2 3" key="1">
    <citation type="submission" date="2014-06" db="EMBL/GenBank/DDBJ databases">
        <title>Evolutionary Origins and Diversification of the Mycorrhizal Mutualists.</title>
        <authorList>
            <consortium name="DOE Joint Genome Institute"/>
            <consortium name="Mycorrhizal Genomics Consortium"/>
            <person name="Kohler A."/>
            <person name="Kuo A."/>
            <person name="Nagy L.G."/>
            <person name="Floudas D."/>
            <person name="Copeland A."/>
            <person name="Barry K.W."/>
            <person name="Cichocki N."/>
            <person name="Veneault-Fourrey C."/>
            <person name="LaButti K."/>
            <person name="Lindquist E.A."/>
            <person name="Lipzen A."/>
            <person name="Lundell T."/>
            <person name="Morin E."/>
            <person name="Murat C."/>
            <person name="Riley R."/>
            <person name="Ohm R."/>
            <person name="Sun H."/>
            <person name="Tunlid A."/>
            <person name="Henrissat B."/>
            <person name="Grigoriev I.V."/>
            <person name="Hibbett D.S."/>
            <person name="Martin F."/>
        </authorList>
    </citation>
    <scope>NUCLEOTIDE SEQUENCE [LARGE SCALE GENOMIC DNA]</scope>
    <source>
        <strain evidence="2 3">SS14</strain>
    </source>
</reference>
<gene>
    <name evidence="2" type="ORF">M422DRAFT_783159</name>
</gene>
<dbReference type="AlphaFoldDB" id="A0A0C9V868"/>
<dbReference type="Proteomes" id="UP000054279">
    <property type="component" value="Unassembled WGS sequence"/>
</dbReference>
<proteinExistence type="predicted"/>
<dbReference type="HOGENOM" id="CLU_1441895_0_0_1"/>
<evidence type="ECO:0000313" key="2">
    <source>
        <dbReference type="EMBL" id="KIJ33481.1"/>
    </source>
</evidence>
<evidence type="ECO:0000256" key="1">
    <source>
        <dbReference type="SAM" id="MobiDB-lite"/>
    </source>
</evidence>
<feature type="compositionally biased region" description="Basic residues" evidence="1">
    <location>
        <begin position="159"/>
        <end position="168"/>
    </location>
</feature>